<comment type="subunit">
    <text evidence="8">Monomer.</text>
</comment>
<dbReference type="InterPro" id="IPR025877">
    <property type="entry name" value="MobA-like_NTP_Trfase"/>
</dbReference>
<feature type="binding site" evidence="8">
    <location>
        <position position="100"/>
    </location>
    <ligand>
        <name>GTP</name>
        <dbReference type="ChEBI" id="CHEBI:37565"/>
    </ligand>
</feature>
<evidence type="ECO:0000256" key="3">
    <source>
        <dbReference type="ARBA" id="ARBA00022723"/>
    </source>
</evidence>
<feature type="binding site" evidence="8">
    <location>
        <begin position="12"/>
        <end position="14"/>
    </location>
    <ligand>
        <name>GTP</name>
        <dbReference type="ChEBI" id="CHEBI:37565"/>
    </ligand>
</feature>
<gene>
    <name evidence="8" type="primary">mobA</name>
    <name evidence="10" type="ORF">SAMN02745781_01623</name>
</gene>
<dbReference type="GO" id="GO:0046872">
    <property type="term" value="F:metal ion binding"/>
    <property type="evidence" value="ECO:0007669"/>
    <property type="project" value="UniProtKB-KW"/>
</dbReference>
<evidence type="ECO:0000259" key="9">
    <source>
        <dbReference type="Pfam" id="PF12804"/>
    </source>
</evidence>
<evidence type="ECO:0000256" key="1">
    <source>
        <dbReference type="ARBA" id="ARBA00022490"/>
    </source>
</evidence>
<dbReference type="Gene3D" id="3.90.550.10">
    <property type="entry name" value="Spore Coat Polysaccharide Biosynthesis Protein SpsA, Chain A"/>
    <property type="match status" value="1"/>
</dbReference>
<dbReference type="CDD" id="cd02503">
    <property type="entry name" value="MobA"/>
    <property type="match status" value="1"/>
</dbReference>
<evidence type="ECO:0000313" key="11">
    <source>
        <dbReference type="Proteomes" id="UP000184159"/>
    </source>
</evidence>
<dbReference type="PANTHER" id="PTHR19136:SF81">
    <property type="entry name" value="MOLYBDENUM COFACTOR GUANYLYLTRANSFERASE"/>
    <property type="match status" value="1"/>
</dbReference>
<keyword evidence="7 8" id="KW-0501">Molybdenum cofactor biosynthesis</keyword>
<dbReference type="EMBL" id="FQUH01000006">
    <property type="protein sequence ID" value="SHF17731.1"/>
    <property type="molecule type" value="Genomic_DNA"/>
</dbReference>
<dbReference type="EC" id="2.7.7.77" evidence="8"/>
<keyword evidence="3 8" id="KW-0479">Metal-binding</keyword>
<keyword evidence="1 8" id="KW-0963">Cytoplasm</keyword>
<dbReference type="PANTHER" id="PTHR19136">
    <property type="entry name" value="MOLYBDENUM COFACTOR GUANYLYLTRANSFERASE"/>
    <property type="match status" value="1"/>
</dbReference>
<dbReference type="RefSeq" id="WP_072957801.1">
    <property type="nucleotide sequence ID" value="NZ_FQUH01000006.1"/>
</dbReference>
<evidence type="ECO:0000256" key="7">
    <source>
        <dbReference type="ARBA" id="ARBA00023150"/>
    </source>
</evidence>
<keyword evidence="6 8" id="KW-0342">GTP-binding</keyword>
<comment type="catalytic activity">
    <reaction evidence="8">
        <text>Mo-molybdopterin + GTP + H(+) = Mo-molybdopterin guanine dinucleotide + diphosphate</text>
        <dbReference type="Rhea" id="RHEA:34243"/>
        <dbReference type="ChEBI" id="CHEBI:15378"/>
        <dbReference type="ChEBI" id="CHEBI:33019"/>
        <dbReference type="ChEBI" id="CHEBI:37565"/>
        <dbReference type="ChEBI" id="CHEBI:71302"/>
        <dbReference type="ChEBI" id="CHEBI:71310"/>
        <dbReference type="EC" id="2.7.7.77"/>
    </reaction>
</comment>
<feature type="binding site" evidence="8">
    <location>
        <position position="100"/>
    </location>
    <ligand>
        <name>Mg(2+)</name>
        <dbReference type="ChEBI" id="CHEBI:18420"/>
    </ligand>
</feature>
<dbReference type="InterPro" id="IPR013482">
    <property type="entry name" value="Molybde_CF_guanTrfase"/>
</dbReference>
<comment type="cofactor">
    <cofactor evidence="8">
        <name>Mg(2+)</name>
        <dbReference type="ChEBI" id="CHEBI:18420"/>
    </cofactor>
</comment>
<dbReference type="GO" id="GO:0005737">
    <property type="term" value="C:cytoplasm"/>
    <property type="evidence" value="ECO:0007669"/>
    <property type="project" value="UniProtKB-SubCell"/>
</dbReference>
<evidence type="ECO:0000256" key="8">
    <source>
        <dbReference type="HAMAP-Rule" id="MF_00316"/>
    </source>
</evidence>
<reference evidence="11" key="1">
    <citation type="submission" date="2016-11" db="EMBL/GenBank/DDBJ databases">
        <authorList>
            <person name="Varghese N."/>
            <person name="Submissions S."/>
        </authorList>
    </citation>
    <scope>NUCLEOTIDE SEQUENCE [LARGE SCALE GENOMIC DNA]</scope>
    <source>
        <strain evidence="11">DSM 21264</strain>
    </source>
</reference>
<accession>A0A1M4ZI96</accession>
<name>A0A1M4ZI96_VIBGA</name>
<comment type="subcellular location">
    <subcellularLocation>
        <location evidence="8">Cytoplasm</location>
    </subcellularLocation>
</comment>
<dbReference type="NCBIfam" id="TIGR02665">
    <property type="entry name" value="molyb_mobA"/>
    <property type="match status" value="1"/>
</dbReference>
<keyword evidence="11" id="KW-1185">Reference proteome</keyword>
<dbReference type="SUPFAM" id="SSF53448">
    <property type="entry name" value="Nucleotide-diphospho-sugar transferases"/>
    <property type="match status" value="1"/>
</dbReference>
<comment type="similarity">
    <text evidence="8">Belongs to the MobA family.</text>
</comment>
<keyword evidence="5 8" id="KW-0460">Magnesium</keyword>
<dbReference type="GO" id="GO:1902758">
    <property type="term" value="P:bis(molybdopterin guanine dinucleotide)molybdenum biosynthetic process"/>
    <property type="evidence" value="ECO:0007669"/>
    <property type="project" value="TreeGrafter"/>
</dbReference>
<dbReference type="InterPro" id="IPR029044">
    <property type="entry name" value="Nucleotide-diphossugar_trans"/>
</dbReference>
<dbReference type="GO" id="GO:0061603">
    <property type="term" value="F:molybdenum cofactor guanylyltransferase activity"/>
    <property type="evidence" value="ECO:0007669"/>
    <property type="project" value="UniProtKB-EC"/>
</dbReference>
<evidence type="ECO:0000256" key="6">
    <source>
        <dbReference type="ARBA" id="ARBA00023134"/>
    </source>
</evidence>
<dbReference type="AlphaFoldDB" id="A0A1M4ZI96"/>
<dbReference type="Pfam" id="PF12804">
    <property type="entry name" value="NTP_transf_3"/>
    <property type="match status" value="1"/>
</dbReference>
<feature type="binding site" evidence="8">
    <location>
        <position position="25"/>
    </location>
    <ligand>
        <name>GTP</name>
        <dbReference type="ChEBI" id="CHEBI:37565"/>
    </ligand>
</feature>
<evidence type="ECO:0000256" key="4">
    <source>
        <dbReference type="ARBA" id="ARBA00022741"/>
    </source>
</evidence>
<sequence>MLEEHQITWVILAGGQSSRMGGHDKGLLIYQGRPLIQRVIDALRPQVSSLWICANRNQAAYRQYAPVIEDLYPDYPGPLAGLHSGLKHAKTEWVGILPCDGPHVSHDLVERFCQASESGGKVYVAHDGEKYQPVYALAHRSVLSQLEHFLAQGERKVMRFFDQLGARPVDCHDIQSMFMNVNTPEQLLNPQDQQTV</sequence>
<feature type="domain" description="MobA-like NTP transferase" evidence="9">
    <location>
        <begin position="10"/>
        <end position="159"/>
    </location>
</feature>
<dbReference type="Proteomes" id="UP000184159">
    <property type="component" value="Unassembled WGS sequence"/>
</dbReference>
<dbReference type="HAMAP" id="MF_00316">
    <property type="entry name" value="MobA"/>
    <property type="match status" value="1"/>
</dbReference>
<comment type="function">
    <text evidence="8">Transfers a GMP moiety from GTP to Mo-molybdopterin (Mo-MPT) cofactor (Moco or molybdenum cofactor) to form Mo-molybdopterin guanine dinucleotide (Mo-MGD) cofactor.</text>
</comment>
<keyword evidence="4 8" id="KW-0547">Nucleotide-binding</keyword>
<evidence type="ECO:0000256" key="5">
    <source>
        <dbReference type="ARBA" id="ARBA00022842"/>
    </source>
</evidence>
<feature type="binding site" evidence="8">
    <location>
        <position position="70"/>
    </location>
    <ligand>
        <name>GTP</name>
        <dbReference type="ChEBI" id="CHEBI:37565"/>
    </ligand>
</feature>
<comment type="domain">
    <text evidence="8">The N-terminal domain determines nucleotide recognition and specific binding, while the C-terminal domain determines the specific binding to the target protein.</text>
</comment>
<comment type="caution">
    <text evidence="8">Lacks conserved residue(s) required for the propagation of feature annotation.</text>
</comment>
<evidence type="ECO:0000313" key="10">
    <source>
        <dbReference type="EMBL" id="SHF17731.1"/>
    </source>
</evidence>
<proteinExistence type="inferred from homology"/>
<evidence type="ECO:0000256" key="2">
    <source>
        <dbReference type="ARBA" id="ARBA00022679"/>
    </source>
</evidence>
<keyword evidence="2 8" id="KW-0808">Transferase</keyword>
<organism evidence="10 11">
    <name type="scientific">Vibrio gazogenes DSM 21264 = NBRC 103151</name>
    <dbReference type="NCBI Taxonomy" id="1123492"/>
    <lineage>
        <taxon>Bacteria</taxon>
        <taxon>Pseudomonadati</taxon>
        <taxon>Pseudomonadota</taxon>
        <taxon>Gammaproteobacteria</taxon>
        <taxon>Vibrionales</taxon>
        <taxon>Vibrionaceae</taxon>
        <taxon>Vibrio</taxon>
    </lineage>
</organism>
<protein>
    <recommendedName>
        <fullName evidence="8">Molybdenum cofactor guanylyltransferase</fullName>
        <shortName evidence="8">MoCo guanylyltransferase</shortName>
        <ecNumber evidence="8">2.7.7.77</ecNumber>
    </recommendedName>
    <alternativeName>
        <fullName evidence="8">GTP:molybdopterin guanylyltransferase</fullName>
    </alternativeName>
    <alternativeName>
        <fullName evidence="8">Mo-MPT guanylyltransferase</fullName>
    </alternativeName>
    <alternativeName>
        <fullName evidence="8">Molybdopterin guanylyltransferase</fullName>
    </alternativeName>
    <alternativeName>
        <fullName evidence="8">Molybdopterin-guanine dinucleotide synthase</fullName>
        <shortName evidence="8">MGD synthase</shortName>
    </alternativeName>
</protein>
<dbReference type="GO" id="GO:0005525">
    <property type="term" value="F:GTP binding"/>
    <property type="evidence" value="ECO:0007669"/>
    <property type="project" value="UniProtKB-UniRule"/>
</dbReference>